<dbReference type="Proteomes" id="UP001060085">
    <property type="component" value="Linkage Group LG06"/>
</dbReference>
<protein>
    <submittedName>
        <fullName evidence="1">Uncharacterized protein</fullName>
    </submittedName>
</protein>
<accession>A0ACC0AG75</accession>
<keyword evidence="2" id="KW-1185">Reference proteome</keyword>
<sequence>MAQVKDATERVNVAEGKIARLNTGKAKLDEIISVGRPAGMKSGLGYTSTNLNHTTGMRIGDLKQGRKLHTYALTKGDIKMRWIWIKKEELRGEQPIRTKRSLTLELDDSTLSPLASTRYYSLGLSSTTTSSATPITPIIRPINSLSLSYYLGSPDEFLLMCRYFLSLPIAENLGTEILYVDAHPEHHFIDKLSHIAVLPPLTVGGSINQSMEDINEGIQEGSEGEHNVEGKGSSRSDLEVVGLTPDTGLSQGRKRTRAVLKGASS</sequence>
<gene>
    <name evidence="1" type="ORF">M9H77_27294</name>
</gene>
<reference evidence="2" key="1">
    <citation type="journal article" date="2023" name="Nat. Plants">
        <title>Single-cell RNA sequencing provides a high-resolution roadmap for understanding the multicellular compartmentation of specialized metabolism.</title>
        <authorList>
            <person name="Sun S."/>
            <person name="Shen X."/>
            <person name="Li Y."/>
            <person name="Li Y."/>
            <person name="Wang S."/>
            <person name="Li R."/>
            <person name="Zhang H."/>
            <person name="Shen G."/>
            <person name="Guo B."/>
            <person name="Wei J."/>
            <person name="Xu J."/>
            <person name="St-Pierre B."/>
            <person name="Chen S."/>
            <person name="Sun C."/>
        </authorList>
    </citation>
    <scope>NUCLEOTIDE SEQUENCE [LARGE SCALE GENOMIC DNA]</scope>
</reference>
<dbReference type="EMBL" id="CM044706">
    <property type="protein sequence ID" value="KAI5658501.1"/>
    <property type="molecule type" value="Genomic_DNA"/>
</dbReference>
<proteinExistence type="predicted"/>
<name>A0ACC0AG75_CATRO</name>
<evidence type="ECO:0000313" key="2">
    <source>
        <dbReference type="Proteomes" id="UP001060085"/>
    </source>
</evidence>
<organism evidence="1 2">
    <name type="scientific">Catharanthus roseus</name>
    <name type="common">Madagascar periwinkle</name>
    <name type="synonym">Vinca rosea</name>
    <dbReference type="NCBI Taxonomy" id="4058"/>
    <lineage>
        <taxon>Eukaryota</taxon>
        <taxon>Viridiplantae</taxon>
        <taxon>Streptophyta</taxon>
        <taxon>Embryophyta</taxon>
        <taxon>Tracheophyta</taxon>
        <taxon>Spermatophyta</taxon>
        <taxon>Magnoliopsida</taxon>
        <taxon>eudicotyledons</taxon>
        <taxon>Gunneridae</taxon>
        <taxon>Pentapetalae</taxon>
        <taxon>asterids</taxon>
        <taxon>lamiids</taxon>
        <taxon>Gentianales</taxon>
        <taxon>Apocynaceae</taxon>
        <taxon>Rauvolfioideae</taxon>
        <taxon>Vinceae</taxon>
        <taxon>Catharanthinae</taxon>
        <taxon>Catharanthus</taxon>
    </lineage>
</organism>
<evidence type="ECO:0000313" key="1">
    <source>
        <dbReference type="EMBL" id="KAI5658501.1"/>
    </source>
</evidence>
<comment type="caution">
    <text evidence="1">The sequence shown here is derived from an EMBL/GenBank/DDBJ whole genome shotgun (WGS) entry which is preliminary data.</text>
</comment>